<evidence type="ECO:0000259" key="5">
    <source>
        <dbReference type="PROSITE" id="PS50110"/>
    </source>
</evidence>
<dbReference type="InterPro" id="IPR050595">
    <property type="entry name" value="Bact_response_regulator"/>
</dbReference>
<dbReference type="SUPFAM" id="SSF47226">
    <property type="entry name" value="Histidine-containing phosphotransfer domain, HPT domain"/>
    <property type="match status" value="1"/>
</dbReference>
<organism evidence="7 8">
    <name type="scientific">Polyangium fumosum</name>
    <dbReference type="NCBI Taxonomy" id="889272"/>
    <lineage>
        <taxon>Bacteria</taxon>
        <taxon>Pseudomonadati</taxon>
        <taxon>Myxococcota</taxon>
        <taxon>Polyangia</taxon>
        <taxon>Polyangiales</taxon>
        <taxon>Polyangiaceae</taxon>
        <taxon>Polyangium</taxon>
    </lineage>
</organism>
<dbReference type="PANTHER" id="PTHR44591:SF3">
    <property type="entry name" value="RESPONSE REGULATORY DOMAIN-CONTAINING PROTEIN"/>
    <property type="match status" value="1"/>
</dbReference>
<evidence type="ECO:0000259" key="6">
    <source>
        <dbReference type="PROSITE" id="PS50894"/>
    </source>
</evidence>
<dbReference type="InterPro" id="IPR008207">
    <property type="entry name" value="Sig_transdc_His_kin_Hpt_dom"/>
</dbReference>
<protein>
    <submittedName>
        <fullName evidence="7">Hybrid sensor histidine kinase/response regulator</fullName>
    </submittedName>
</protein>
<feature type="modified residue" description="Phosphohistidine" evidence="2">
    <location>
        <position position="48"/>
    </location>
</feature>
<dbReference type="RefSeq" id="WP_136935153.1">
    <property type="nucleotide sequence ID" value="NZ_SSMQ01000081.1"/>
</dbReference>
<dbReference type="InterPro" id="IPR011006">
    <property type="entry name" value="CheY-like_superfamily"/>
</dbReference>
<dbReference type="OrthoDB" id="195279at2"/>
<evidence type="ECO:0000313" key="8">
    <source>
        <dbReference type="Proteomes" id="UP000309215"/>
    </source>
</evidence>
<comment type="caution">
    <text evidence="7">The sequence shown here is derived from an EMBL/GenBank/DDBJ whole genome shotgun (WGS) entry which is preliminary data.</text>
</comment>
<dbReference type="GO" id="GO:0000160">
    <property type="term" value="P:phosphorelay signal transduction system"/>
    <property type="evidence" value="ECO:0007669"/>
    <property type="project" value="InterPro"/>
</dbReference>
<keyword evidence="7" id="KW-0808">Transferase</keyword>
<keyword evidence="1 3" id="KW-0597">Phosphoprotein</keyword>
<evidence type="ECO:0000256" key="2">
    <source>
        <dbReference type="PROSITE-ProRule" id="PRU00110"/>
    </source>
</evidence>
<name>A0A4U1IS78_9BACT</name>
<dbReference type="InterPro" id="IPR001789">
    <property type="entry name" value="Sig_transdc_resp-reg_receiver"/>
</dbReference>
<dbReference type="AlphaFoldDB" id="A0A4U1IS78"/>
<dbReference type="Pfam" id="PF00072">
    <property type="entry name" value="Response_reg"/>
    <property type="match status" value="1"/>
</dbReference>
<dbReference type="PROSITE" id="PS50894">
    <property type="entry name" value="HPT"/>
    <property type="match status" value="1"/>
</dbReference>
<feature type="region of interest" description="Disordered" evidence="4">
    <location>
        <begin position="103"/>
        <end position="122"/>
    </location>
</feature>
<sequence>MASEHPLLMSDFLAESELLLASMVRSRDSLRACPSDRAAVRELSRDAHTLRGILLMVDLPALRDLAYRLEGAVGELRRDTSRSPEDALRLVDETVRALSDVLRGAATQSRSHAPARAERRGREAVSLAARPLLQTVLVVDDSRTVLRVVQRALEEAGFRVLTANTSTAAVEALAGEPPALILLDLSIAEQDAGALLRRLSQNGVFHRTPVVLFSNQPDTLLRATAKRLGAAGHLRKTGDARAIVAAVSAQLAKPARASGGP</sequence>
<dbReference type="PANTHER" id="PTHR44591">
    <property type="entry name" value="STRESS RESPONSE REGULATOR PROTEIN 1"/>
    <property type="match status" value="1"/>
</dbReference>
<dbReference type="Gene3D" id="3.40.50.2300">
    <property type="match status" value="1"/>
</dbReference>
<gene>
    <name evidence="7" type="ORF">E8A74_43985</name>
</gene>
<evidence type="ECO:0000256" key="1">
    <source>
        <dbReference type="ARBA" id="ARBA00022553"/>
    </source>
</evidence>
<dbReference type="PROSITE" id="PS50110">
    <property type="entry name" value="RESPONSE_REGULATORY"/>
    <property type="match status" value="1"/>
</dbReference>
<evidence type="ECO:0000256" key="3">
    <source>
        <dbReference type="PROSITE-ProRule" id="PRU00169"/>
    </source>
</evidence>
<evidence type="ECO:0000313" key="7">
    <source>
        <dbReference type="EMBL" id="TKC97182.1"/>
    </source>
</evidence>
<evidence type="ECO:0000256" key="4">
    <source>
        <dbReference type="SAM" id="MobiDB-lite"/>
    </source>
</evidence>
<dbReference type="EMBL" id="SSMQ01000081">
    <property type="protein sequence ID" value="TKC97182.1"/>
    <property type="molecule type" value="Genomic_DNA"/>
</dbReference>
<dbReference type="SUPFAM" id="SSF52172">
    <property type="entry name" value="CheY-like"/>
    <property type="match status" value="1"/>
</dbReference>
<reference evidence="7 8" key="1">
    <citation type="submission" date="2019-04" db="EMBL/GenBank/DDBJ databases">
        <authorList>
            <person name="Li Y."/>
            <person name="Wang J."/>
        </authorList>
    </citation>
    <scope>NUCLEOTIDE SEQUENCE [LARGE SCALE GENOMIC DNA]</scope>
    <source>
        <strain evidence="7 8">DSM 14668</strain>
    </source>
</reference>
<accession>A0A4U1IS78</accession>
<dbReference type="Pfam" id="PF01627">
    <property type="entry name" value="Hpt"/>
    <property type="match status" value="1"/>
</dbReference>
<dbReference type="SMART" id="SM00448">
    <property type="entry name" value="REC"/>
    <property type="match status" value="1"/>
</dbReference>
<keyword evidence="8" id="KW-1185">Reference proteome</keyword>
<dbReference type="Proteomes" id="UP000309215">
    <property type="component" value="Unassembled WGS sequence"/>
</dbReference>
<dbReference type="InterPro" id="IPR036641">
    <property type="entry name" value="HPT_dom_sf"/>
</dbReference>
<dbReference type="Gene3D" id="1.20.120.160">
    <property type="entry name" value="HPT domain"/>
    <property type="match status" value="1"/>
</dbReference>
<dbReference type="GO" id="GO:0004672">
    <property type="term" value="F:protein kinase activity"/>
    <property type="evidence" value="ECO:0007669"/>
    <property type="project" value="UniProtKB-ARBA"/>
</dbReference>
<feature type="domain" description="HPt" evidence="6">
    <location>
        <begin position="5"/>
        <end position="105"/>
    </location>
</feature>
<keyword evidence="7" id="KW-0418">Kinase</keyword>
<feature type="domain" description="Response regulatory" evidence="5">
    <location>
        <begin position="135"/>
        <end position="251"/>
    </location>
</feature>
<dbReference type="CDD" id="cd00156">
    <property type="entry name" value="REC"/>
    <property type="match status" value="1"/>
</dbReference>
<feature type="modified residue" description="4-aspartylphosphate" evidence="3">
    <location>
        <position position="184"/>
    </location>
</feature>
<proteinExistence type="predicted"/>